<dbReference type="OrthoDB" id="64220at2759"/>
<accession>A0A078A177</accession>
<evidence type="ECO:0000313" key="2">
    <source>
        <dbReference type="Proteomes" id="UP000039865"/>
    </source>
</evidence>
<evidence type="ECO:0000313" key="1">
    <source>
        <dbReference type="EMBL" id="CDW74539.1"/>
    </source>
</evidence>
<dbReference type="EMBL" id="CCKQ01003424">
    <property type="protein sequence ID" value="CDW74539.1"/>
    <property type="molecule type" value="Genomic_DNA"/>
</dbReference>
<keyword evidence="2" id="KW-1185">Reference proteome</keyword>
<gene>
    <name evidence="1" type="primary">Contig4929.g5273</name>
    <name evidence="1" type="ORF">STYLEM_3519</name>
</gene>
<dbReference type="Gene3D" id="3.40.50.880">
    <property type="match status" value="1"/>
</dbReference>
<dbReference type="GO" id="GO:0016740">
    <property type="term" value="F:transferase activity"/>
    <property type="evidence" value="ECO:0007669"/>
    <property type="project" value="UniProtKB-KW"/>
</dbReference>
<dbReference type="InParanoid" id="A0A078A177"/>
<keyword evidence="1" id="KW-0808">Transferase</keyword>
<dbReference type="InterPro" id="IPR029062">
    <property type="entry name" value="Class_I_gatase-like"/>
</dbReference>
<protein>
    <submittedName>
        <fullName evidence="1">Glutamine amidotransferase class-i family protein</fullName>
    </submittedName>
</protein>
<organism evidence="1 2">
    <name type="scientific">Stylonychia lemnae</name>
    <name type="common">Ciliate</name>
    <dbReference type="NCBI Taxonomy" id="5949"/>
    <lineage>
        <taxon>Eukaryota</taxon>
        <taxon>Sar</taxon>
        <taxon>Alveolata</taxon>
        <taxon>Ciliophora</taxon>
        <taxon>Intramacronucleata</taxon>
        <taxon>Spirotrichea</taxon>
        <taxon>Stichotrichia</taxon>
        <taxon>Sporadotrichida</taxon>
        <taxon>Oxytrichidae</taxon>
        <taxon>Stylonychinae</taxon>
        <taxon>Stylonychia</taxon>
    </lineage>
</organism>
<reference evidence="1 2" key="1">
    <citation type="submission" date="2014-06" db="EMBL/GenBank/DDBJ databases">
        <authorList>
            <person name="Swart Estienne"/>
        </authorList>
    </citation>
    <scope>NUCLEOTIDE SEQUENCE [LARGE SCALE GENOMIC DNA]</scope>
    <source>
        <strain evidence="1 2">130c</strain>
    </source>
</reference>
<dbReference type="AlphaFoldDB" id="A0A078A177"/>
<proteinExistence type="predicted"/>
<keyword evidence="1" id="KW-0315">Glutamine amidotransferase</keyword>
<dbReference type="Proteomes" id="UP000039865">
    <property type="component" value="Unassembled WGS sequence"/>
</dbReference>
<name>A0A078A177_STYLE</name>
<sequence length="162" mass="18737">METDNQSQEFYLNQSMINFLNQWCFRSNSNKNFPEEQYILETNQLFIEDSGGVTAVPIYYDITDRDLYSLLERVNGVHFTGGGLNLIDKETGEEHNKKIGMGLTFLSLAFAKDLNCLDYQQHMVKKVYSKILALGTKREKLFSKTKNLSIQQRCLKILTFLS</sequence>